<keyword evidence="6" id="KW-1185">Reference proteome</keyword>
<dbReference type="InterPro" id="IPR002885">
    <property type="entry name" value="PPR_rpt"/>
</dbReference>
<evidence type="ECO:0000313" key="6">
    <source>
        <dbReference type="Proteomes" id="UP000822688"/>
    </source>
</evidence>
<comment type="similarity">
    <text evidence="1">Belongs to the PPR family. P subfamily.</text>
</comment>
<proteinExistence type="inferred from homology"/>
<accession>A0A8T0IFR9</accession>
<feature type="repeat" description="PPR" evidence="3">
    <location>
        <begin position="188"/>
        <end position="222"/>
    </location>
</feature>
<evidence type="ECO:0000313" key="5">
    <source>
        <dbReference type="EMBL" id="KAG0581677.1"/>
    </source>
</evidence>
<dbReference type="PANTHER" id="PTHR47874">
    <property type="entry name" value="EXPRESSED PROTEIN"/>
    <property type="match status" value="1"/>
</dbReference>
<name>A0A8T0IFR9_CERPU</name>
<keyword evidence="2" id="KW-0677">Repeat</keyword>
<dbReference type="EMBL" id="CM026424">
    <property type="protein sequence ID" value="KAG0581677.1"/>
    <property type="molecule type" value="Genomic_DNA"/>
</dbReference>
<evidence type="ECO:0008006" key="7">
    <source>
        <dbReference type="Google" id="ProtNLM"/>
    </source>
</evidence>
<dbReference type="PANTHER" id="PTHR47874:SF5">
    <property type="entry name" value="PENTATRICOPEPTIDE REPEAT-CONTAINING PROTEIN PPR5 HOMOLOG, CHLOROPLASTIC"/>
    <property type="match status" value="1"/>
</dbReference>
<evidence type="ECO:0000256" key="2">
    <source>
        <dbReference type="ARBA" id="ARBA00022737"/>
    </source>
</evidence>
<dbReference type="GO" id="GO:0003729">
    <property type="term" value="F:mRNA binding"/>
    <property type="evidence" value="ECO:0007669"/>
    <property type="project" value="InterPro"/>
</dbReference>
<feature type="repeat" description="PPR" evidence="3">
    <location>
        <begin position="296"/>
        <end position="330"/>
    </location>
</feature>
<feature type="repeat" description="PPR" evidence="3">
    <location>
        <begin position="401"/>
        <end position="435"/>
    </location>
</feature>
<evidence type="ECO:0000256" key="4">
    <source>
        <dbReference type="SAM" id="MobiDB-lite"/>
    </source>
</evidence>
<protein>
    <recommendedName>
        <fullName evidence="7">Pentatricopeptide repeat-containing protein</fullName>
    </recommendedName>
</protein>
<dbReference type="Gene3D" id="1.25.40.10">
    <property type="entry name" value="Tetratricopeptide repeat domain"/>
    <property type="match status" value="3"/>
</dbReference>
<feature type="repeat" description="PPR" evidence="3">
    <location>
        <begin position="331"/>
        <end position="365"/>
    </location>
</feature>
<dbReference type="NCBIfam" id="TIGR00756">
    <property type="entry name" value="PPR"/>
    <property type="match status" value="4"/>
</dbReference>
<sequence length="505" mass="57172">MMCAISIPTRSLPPCGLSRTRPLGFLPRRSLAIRAAKSASRNATPVHCPSIPSIVKKLNAGQASVVQVLESQAPLMKSPDWFALLEELGKENKWTLTLEVFRWMQRQKWYKPDDGFYPKLIVIMGKAKQLRMAVWLFTEAKRNGHRPDTSFYNALITAHLHNRDKRGGFQKALQLLETMKQRIRCQPNLVTYNILLRASARACDVALVERFFQEMEAAKIYPDLVSYNGVIGAYGKTGDFVQMEKTLFIMRLQKHIKPDTVTSNTLLDSYGRGREFVKMEQVLKSMTSAKSRHRPDSKTYNILMSGYARAGEVEKMEWSRSRMEAANFKLDFRSYEILVTGYGDVGAFAKMDECFFQMLQAGIQPQKSTLNAMIGAYCKHNAFEEAEELLTDALQWQIRPRTSAYLILLRAYAKVGRSSDMEILLERMRKNGIMPCAAIFLEALESFSLSSGSEEKLTESVVEVLAFDNDDDDDDDDDDGYGVDAFEGYTTSSSDILTFSEHSDG</sequence>
<gene>
    <name evidence="5" type="ORF">KC19_4G271000</name>
</gene>
<reference evidence="5" key="1">
    <citation type="submission" date="2020-06" db="EMBL/GenBank/DDBJ databases">
        <title>WGS assembly of Ceratodon purpureus strain R40.</title>
        <authorList>
            <person name="Carey S.B."/>
            <person name="Jenkins J."/>
            <person name="Shu S."/>
            <person name="Lovell J.T."/>
            <person name="Sreedasyam A."/>
            <person name="Maumus F."/>
            <person name="Tiley G.P."/>
            <person name="Fernandez-Pozo N."/>
            <person name="Barry K."/>
            <person name="Chen C."/>
            <person name="Wang M."/>
            <person name="Lipzen A."/>
            <person name="Daum C."/>
            <person name="Saski C.A."/>
            <person name="Payton A.C."/>
            <person name="Mcbreen J.C."/>
            <person name="Conrad R.E."/>
            <person name="Kollar L.M."/>
            <person name="Olsson S."/>
            <person name="Huttunen S."/>
            <person name="Landis J.B."/>
            <person name="Wickett N.J."/>
            <person name="Johnson M.G."/>
            <person name="Rensing S.A."/>
            <person name="Grimwood J."/>
            <person name="Schmutz J."/>
            <person name="Mcdaniel S.F."/>
        </authorList>
    </citation>
    <scope>NUCLEOTIDE SEQUENCE</scope>
    <source>
        <strain evidence="5">R40</strain>
    </source>
</reference>
<dbReference type="Pfam" id="PF13041">
    <property type="entry name" value="PPR_2"/>
    <property type="match status" value="2"/>
</dbReference>
<dbReference type="InterPro" id="IPR044179">
    <property type="entry name" value="PPR5-like"/>
</dbReference>
<evidence type="ECO:0000256" key="1">
    <source>
        <dbReference type="ARBA" id="ARBA00007626"/>
    </source>
</evidence>
<dbReference type="PROSITE" id="PS51375">
    <property type="entry name" value="PPR"/>
    <property type="match status" value="5"/>
</dbReference>
<organism evidence="5 6">
    <name type="scientific">Ceratodon purpureus</name>
    <name type="common">Fire moss</name>
    <name type="synonym">Dicranum purpureum</name>
    <dbReference type="NCBI Taxonomy" id="3225"/>
    <lineage>
        <taxon>Eukaryota</taxon>
        <taxon>Viridiplantae</taxon>
        <taxon>Streptophyta</taxon>
        <taxon>Embryophyta</taxon>
        <taxon>Bryophyta</taxon>
        <taxon>Bryophytina</taxon>
        <taxon>Bryopsida</taxon>
        <taxon>Dicranidae</taxon>
        <taxon>Pseudoditrichales</taxon>
        <taxon>Ditrichaceae</taxon>
        <taxon>Ceratodon</taxon>
    </lineage>
</organism>
<feature type="region of interest" description="Disordered" evidence="4">
    <location>
        <begin position="467"/>
        <end position="487"/>
    </location>
</feature>
<feature type="repeat" description="PPR" evidence="3">
    <location>
        <begin position="366"/>
        <end position="400"/>
    </location>
</feature>
<evidence type="ECO:0000256" key="3">
    <source>
        <dbReference type="PROSITE-ProRule" id="PRU00708"/>
    </source>
</evidence>
<dbReference type="AlphaFoldDB" id="A0A8T0IFR9"/>
<dbReference type="InterPro" id="IPR011990">
    <property type="entry name" value="TPR-like_helical_dom_sf"/>
</dbReference>
<feature type="compositionally biased region" description="Acidic residues" evidence="4">
    <location>
        <begin position="468"/>
        <end position="481"/>
    </location>
</feature>
<comment type="caution">
    <text evidence="5">The sequence shown here is derived from an EMBL/GenBank/DDBJ whole genome shotgun (WGS) entry which is preliminary data.</text>
</comment>
<dbReference type="Proteomes" id="UP000822688">
    <property type="component" value="Chromosome 4"/>
</dbReference>
<dbReference type="Pfam" id="PF13812">
    <property type="entry name" value="PPR_3"/>
    <property type="match status" value="1"/>
</dbReference>